<evidence type="ECO:0000313" key="2">
    <source>
        <dbReference type="Proteomes" id="UP001148737"/>
    </source>
</evidence>
<reference evidence="1" key="1">
    <citation type="submission" date="2022-07" db="EMBL/GenBank/DDBJ databases">
        <title>Genome Sequence of Lecanicillium saksenae.</title>
        <authorList>
            <person name="Buettner E."/>
        </authorList>
    </citation>
    <scope>NUCLEOTIDE SEQUENCE</scope>
    <source>
        <strain evidence="1">VT-O1</strain>
    </source>
</reference>
<organism evidence="1 2">
    <name type="scientific">Lecanicillium saksenae</name>
    <dbReference type="NCBI Taxonomy" id="468837"/>
    <lineage>
        <taxon>Eukaryota</taxon>
        <taxon>Fungi</taxon>
        <taxon>Dikarya</taxon>
        <taxon>Ascomycota</taxon>
        <taxon>Pezizomycotina</taxon>
        <taxon>Sordariomycetes</taxon>
        <taxon>Hypocreomycetidae</taxon>
        <taxon>Hypocreales</taxon>
        <taxon>Cordycipitaceae</taxon>
        <taxon>Lecanicillium</taxon>
    </lineage>
</organism>
<dbReference type="Proteomes" id="UP001148737">
    <property type="component" value="Unassembled WGS sequence"/>
</dbReference>
<accession>A0ACC1QTM4</accession>
<evidence type="ECO:0000313" key="1">
    <source>
        <dbReference type="EMBL" id="KAJ3490941.1"/>
    </source>
</evidence>
<comment type="caution">
    <text evidence="1">The sequence shown here is derived from an EMBL/GenBank/DDBJ whole genome shotgun (WGS) entry which is preliminary data.</text>
</comment>
<proteinExistence type="predicted"/>
<name>A0ACC1QTM4_9HYPO</name>
<dbReference type="EMBL" id="JANAKD010000666">
    <property type="protein sequence ID" value="KAJ3490941.1"/>
    <property type="molecule type" value="Genomic_DNA"/>
</dbReference>
<protein>
    <submittedName>
        <fullName evidence="1">Uncharacterized protein</fullName>
    </submittedName>
</protein>
<sequence>MPVILFDKQAGTEPRSRPPLFTVSPEIETIKHRCIDVNYFNTTILALRHAALSFMSPPCKSRSRVLAAATASKSPMAHSVSETTVGRKLCATRLPMTGLTSSSAPHLLVDVGIDIEMCLFQCNLTGYDQNTVLLISANMPLISHAPASSPALYNHTSFSSRTASLSRRHRPPSMLNIEILPLSHHSHRLKSKFSEPHVRFFKKSHGPTFNGATRFQRTDPTHPDLFCMQPSRPTARDDIAPAISPDADFARYGGTTAASWATKPAFVPVFVAPC</sequence>
<keyword evidence="2" id="KW-1185">Reference proteome</keyword>
<gene>
    <name evidence="1" type="ORF">NLG97_g5688</name>
</gene>